<feature type="domain" description="DprA winged helix" evidence="4">
    <location>
        <begin position="303"/>
        <end position="361"/>
    </location>
</feature>
<dbReference type="Pfam" id="PF02481">
    <property type="entry name" value="DNA_processg_A"/>
    <property type="match status" value="1"/>
</dbReference>
<comment type="caution">
    <text evidence="5">The sequence shown here is derived from an EMBL/GenBank/DDBJ whole genome shotgun (WGS) entry which is preliminary data.</text>
</comment>
<dbReference type="SUPFAM" id="SSF102405">
    <property type="entry name" value="MCP/YpsA-like"/>
    <property type="match status" value="1"/>
</dbReference>
<dbReference type="Pfam" id="PF14520">
    <property type="entry name" value="HHH_5"/>
    <property type="match status" value="1"/>
</dbReference>
<dbReference type="RefSeq" id="WP_200278753.1">
    <property type="nucleotide sequence ID" value="NZ_JAENII010000006.1"/>
</dbReference>
<dbReference type="Pfam" id="PF17782">
    <property type="entry name" value="WHD_DprA"/>
    <property type="match status" value="1"/>
</dbReference>
<feature type="compositionally biased region" description="Low complexity" evidence="2">
    <location>
        <begin position="287"/>
        <end position="305"/>
    </location>
</feature>
<reference evidence="5" key="1">
    <citation type="submission" date="2021-01" db="EMBL/GenBank/DDBJ databases">
        <title>Modified the classification status of verrucomicrobia.</title>
        <authorList>
            <person name="Feng X."/>
        </authorList>
    </citation>
    <scope>NUCLEOTIDE SEQUENCE</scope>
    <source>
        <strain evidence="5">KCTC 22201</strain>
    </source>
</reference>
<feature type="region of interest" description="Disordered" evidence="2">
    <location>
        <begin position="287"/>
        <end position="312"/>
    </location>
</feature>
<evidence type="ECO:0000256" key="1">
    <source>
        <dbReference type="ARBA" id="ARBA00006525"/>
    </source>
</evidence>
<dbReference type="AlphaFoldDB" id="A0A934RAZ2"/>
<evidence type="ECO:0000313" key="5">
    <source>
        <dbReference type="EMBL" id="MBK1827303.1"/>
    </source>
</evidence>
<dbReference type="InterPro" id="IPR041614">
    <property type="entry name" value="DprA_WH"/>
</dbReference>
<dbReference type="InterPro" id="IPR057666">
    <property type="entry name" value="DrpA_SLOG"/>
</dbReference>
<feature type="domain" description="Smf/DprA SLOG" evidence="3">
    <location>
        <begin position="77"/>
        <end position="286"/>
    </location>
</feature>
<evidence type="ECO:0000256" key="2">
    <source>
        <dbReference type="SAM" id="MobiDB-lite"/>
    </source>
</evidence>
<evidence type="ECO:0000259" key="4">
    <source>
        <dbReference type="Pfam" id="PF17782"/>
    </source>
</evidence>
<gene>
    <name evidence="5" type="primary">dprA</name>
    <name evidence="5" type="ORF">JIN81_09730</name>
</gene>
<dbReference type="Gene3D" id="3.40.50.450">
    <property type="match status" value="1"/>
</dbReference>
<dbReference type="PANTHER" id="PTHR43022">
    <property type="entry name" value="PROTEIN SMF"/>
    <property type="match status" value="1"/>
</dbReference>
<dbReference type="PANTHER" id="PTHR43022:SF1">
    <property type="entry name" value="PROTEIN SMF"/>
    <property type="match status" value="1"/>
</dbReference>
<dbReference type="GO" id="GO:0009294">
    <property type="term" value="P:DNA-mediated transformation"/>
    <property type="evidence" value="ECO:0007669"/>
    <property type="project" value="InterPro"/>
</dbReference>
<proteinExistence type="inferred from homology"/>
<dbReference type="InterPro" id="IPR036388">
    <property type="entry name" value="WH-like_DNA-bd_sf"/>
</dbReference>
<dbReference type="InterPro" id="IPR010994">
    <property type="entry name" value="RuvA_2-like"/>
</dbReference>
<dbReference type="InterPro" id="IPR003488">
    <property type="entry name" value="DprA"/>
</dbReference>
<name>A0A934RAZ2_9BACT</name>
<dbReference type="Gene3D" id="1.10.10.10">
    <property type="entry name" value="Winged helix-like DNA-binding domain superfamily/Winged helix DNA-binding domain"/>
    <property type="match status" value="1"/>
</dbReference>
<protein>
    <submittedName>
        <fullName evidence="5">DNA-protecting protein DprA</fullName>
    </submittedName>
</protein>
<evidence type="ECO:0000313" key="6">
    <source>
        <dbReference type="Proteomes" id="UP000658278"/>
    </source>
</evidence>
<sequence>MLESLLALNALPKIGPVRIRRLLDAFGSADAVLRNPKDTLMQVDGIGPELATILSDWESHTDPTGELRELNERGLSIITPDDPEFPPALRESYDAPILLYVWGKVEARDRHAVGVVGTRRCSIYGKNSTKKLSYQLAHAGFTVLSGLARGIDTTAHEAALAAGGRTIAVIGSGLAKVFPAENLGLAERIADGNGAVVSEFPLHTSPDKKTFPQRNRIVAAWSRALIVTESPLWSGSLITANLAGEYGRPVYAVPGPIDKPMSAGCNRLIRDGATLLTDGTELLDDLGGLALGTPEPSTSPTQQQPDNRPALEGDEQTVFDSLGDDEAGIDQLIERTGLPAATVTATLLKLEIKRLVRPLPGFRYTKRQ</sequence>
<dbReference type="SUPFAM" id="SSF47781">
    <property type="entry name" value="RuvA domain 2-like"/>
    <property type="match status" value="1"/>
</dbReference>
<dbReference type="EMBL" id="JAENII010000006">
    <property type="protein sequence ID" value="MBK1827303.1"/>
    <property type="molecule type" value="Genomic_DNA"/>
</dbReference>
<dbReference type="Proteomes" id="UP000658278">
    <property type="component" value="Unassembled WGS sequence"/>
</dbReference>
<accession>A0A934RAZ2</accession>
<evidence type="ECO:0000259" key="3">
    <source>
        <dbReference type="Pfam" id="PF02481"/>
    </source>
</evidence>
<comment type="similarity">
    <text evidence="1">Belongs to the DprA/Smf family.</text>
</comment>
<dbReference type="NCBIfam" id="TIGR00732">
    <property type="entry name" value="dprA"/>
    <property type="match status" value="1"/>
</dbReference>
<organism evidence="5 6">
    <name type="scientific">Haloferula rosea</name>
    <dbReference type="NCBI Taxonomy" id="490093"/>
    <lineage>
        <taxon>Bacteria</taxon>
        <taxon>Pseudomonadati</taxon>
        <taxon>Verrucomicrobiota</taxon>
        <taxon>Verrucomicrobiia</taxon>
        <taxon>Verrucomicrobiales</taxon>
        <taxon>Verrucomicrobiaceae</taxon>
        <taxon>Haloferula</taxon>
    </lineage>
</organism>
<keyword evidence="6" id="KW-1185">Reference proteome</keyword>